<evidence type="ECO:0000313" key="7">
    <source>
        <dbReference type="EMBL" id="GAF97045.1"/>
    </source>
</evidence>
<protein>
    <recommendedName>
        <fullName evidence="1">site-specific DNA-methyltransferase (adenine-specific)</fullName>
        <ecNumber evidence="1">2.1.1.72</ecNumber>
    </recommendedName>
</protein>
<dbReference type="InterPro" id="IPR050953">
    <property type="entry name" value="N4_N6_ade-DNA_methylase"/>
</dbReference>
<reference evidence="7" key="1">
    <citation type="journal article" date="2014" name="Front. Microbiol.">
        <title>High frequency of phylogenetically diverse reductive dehalogenase-homologous genes in deep subseafloor sedimentary metagenomes.</title>
        <authorList>
            <person name="Kawai M."/>
            <person name="Futagami T."/>
            <person name="Toyoda A."/>
            <person name="Takaki Y."/>
            <person name="Nishi S."/>
            <person name="Hori S."/>
            <person name="Arai W."/>
            <person name="Tsubouchi T."/>
            <person name="Morono Y."/>
            <person name="Uchiyama I."/>
            <person name="Ito T."/>
            <person name="Fujiyama A."/>
            <person name="Inagaki F."/>
            <person name="Takami H."/>
        </authorList>
    </citation>
    <scope>NUCLEOTIDE SEQUENCE</scope>
    <source>
        <strain evidence="7">Expedition CK06-06</strain>
    </source>
</reference>
<accession>X0V8U4</accession>
<dbReference type="Pfam" id="PF20464">
    <property type="entry name" value="MmeI_N"/>
    <property type="match status" value="1"/>
</dbReference>
<organism evidence="7">
    <name type="scientific">marine sediment metagenome</name>
    <dbReference type="NCBI Taxonomy" id="412755"/>
    <lineage>
        <taxon>unclassified sequences</taxon>
        <taxon>metagenomes</taxon>
        <taxon>ecological metagenomes</taxon>
    </lineage>
</organism>
<evidence type="ECO:0000256" key="2">
    <source>
        <dbReference type="ARBA" id="ARBA00022603"/>
    </source>
</evidence>
<dbReference type="PANTHER" id="PTHR33841:SF1">
    <property type="entry name" value="DNA METHYLTRANSFERASE A"/>
    <property type="match status" value="1"/>
</dbReference>
<keyword evidence="2" id="KW-0489">Methyltransferase</keyword>
<feature type="non-terminal residue" evidence="7">
    <location>
        <position position="1"/>
    </location>
</feature>
<comment type="caution">
    <text evidence="7">The sequence shown here is derived from an EMBL/GenBank/DDBJ whole genome shotgun (WGS) entry which is preliminary data.</text>
</comment>
<evidence type="ECO:0000259" key="6">
    <source>
        <dbReference type="Pfam" id="PF20465"/>
    </source>
</evidence>
<evidence type="ECO:0000256" key="4">
    <source>
        <dbReference type="ARBA" id="ARBA00047942"/>
    </source>
</evidence>
<dbReference type="EMBL" id="BARS01016031">
    <property type="protein sequence ID" value="GAF97045.1"/>
    <property type="molecule type" value="Genomic_DNA"/>
</dbReference>
<dbReference type="GO" id="GO:0032259">
    <property type="term" value="P:methylation"/>
    <property type="evidence" value="ECO:0007669"/>
    <property type="project" value="UniProtKB-KW"/>
</dbReference>
<sequence>DLCHMLGHPTPAKADPEGATFTFEKGVDKRTGGKGWADVWKKGCFAWEYKGKYKNLNAAYEQLQLYRDALLNPPLLIVSDMETIVIHTNFTNTIKRTFTLTFDDLLTRDGLAVLRNAFEHPERLRAEQTPEGVTRQAAAEFSKLAESLRQAGHDPERAAHFLIRILFCLFAEDIRLLPEGLFSRMIEETKDDPDRCRELMEQLFGHMAGGGFFGLDRIPHFNGGIFDSRDALPLDRDNLEILARVARLDWSSIEPSILGTLFERGLDPDKRAQLGAHYTSR</sequence>
<feature type="domain" description="MmeI-like N-terminal" evidence="5">
    <location>
        <begin position="1"/>
        <end position="150"/>
    </location>
</feature>
<dbReference type="SUPFAM" id="SSF53335">
    <property type="entry name" value="S-adenosyl-L-methionine-dependent methyltransferases"/>
    <property type="match status" value="1"/>
</dbReference>
<comment type="catalytic activity">
    <reaction evidence="4">
        <text>a 2'-deoxyadenosine in DNA + S-adenosyl-L-methionine = an N(6)-methyl-2'-deoxyadenosine in DNA + S-adenosyl-L-homocysteine + H(+)</text>
        <dbReference type="Rhea" id="RHEA:15197"/>
        <dbReference type="Rhea" id="RHEA-COMP:12418"/>
        <dbReference type="Rhea" id="RHEA-COMP:12419"/>
        <dbReference type="ChEBI" id="CHEBI:15378"/>
        <dbReference type="ChEBI" id="CHEBI:57856"/>
        <dbReference type="ChEBI" id="CHEBI:59789"/>
        <dbReference type="ChEBI" id="CHEBI:90615"/>
        <dbReference type="ChEBI" id="CHEBI:90616"/>
        <dbReference type="EC" id="2.1.1.72"/>
    </reaction>
</comment>
<feature type="non-terminal residue" evidence="7">
    <location>
        <position position="281"/>
    </location>
</feature>
<dbReference type="InterPro" id="IPR046817">
    <property type="entry name" value="MmeI_N"/>
</dbReference>
<gene>
    <name evidence="7" type="ORF">S01H1_26446</name>
</gene>
<dbReference type="PANTHER" id="PTHR33841">
    <property type="entry name" value="DNA METHYLTRANSFERASE YEEA-RELATED"/>
    <property type="match status" value="1"/>
</dbReference>
<dbReference type="InterPro" id="IPR046819">
    <property type="entry name" value="MmeI_hel"/>
</dbReference>
<dbReference type="EC" id="2.1.1.72" evidence="1"/>
<evidence type="ECO:0000259" key="5">
    <source>
        <dbReference type="Pfam" id="PF20464"/>
    </source>
</evidence>
<dbReference type="Pfam" id="PF20465">
    <property type="entry name" value="MmeI_hel"/>
    <property type="match status" value="1"/>
</dbReference>
<feature type="domain" description="MmeI-like helicase spacer" evidence="6">
    <location>
        <begin position="157"/>
        <end position="226"/>
    </location>
</feature>
<dbReference type="AlphaFoldDB" id="X0V8U4"/>
<name>X0V8U4_9ZZZZ</name>
<evidence type="ECO:0000256" key="1">
    <source>
        <dbReference type="ARBA" id="ARBA00011900"/>
    </source>
</evidence>
<evidence type="ECO:0000256" key="3">
    <source>
        <dbReference type="ARBA" id="ARBA00022679"/>
    </source>
</evidence>
<keyword evidence="3" id="KW-0808">Transferase</keyword>
<dbReference type="GO" id="GO:0009007">
    <property type="term" value="F:site-specific DNA-methyltransferase (adenine-specific) activity"/>
    <property type="evidence" value="ECO:0007669"/>
    <property type="project" value="UniProtKB-EC"/>
</dbReference>
<proteinExistence type="predicted"/>
<dbReference type="InterPro" id="IPR029063">
    <property type="entry name" value="SAM-dependent_MTases_sf"/>
</dbReference>